<accession>A0A830CE54</accession>
<dbReference type="Pfam" id="PF03478">
    <property type="entry name" value="Beta-prop_KIB1-4"/>
    <property type="match status" value="1"/>
</dbReference>
<dbReference type="Proteomes" id="UP000653305">
    <property type="component" value="Unassembled WGS sequence"/>
</dbReference>
<dbReference type="PANTHER" id="PTHR44259">
    <property type="entry name" value="OS07G0183000 PROTEIN-RELATED"/>
    <property type="match status" value="1"/>
</dbReference>
<evidence type="ECO:0000259" key="1">
    <source>
        <dbReference type="Pfam" id="PF03478"/>
    </source>
</evidence>
<dbReference type="AlphaFoldDB" id="A0A830CE54"/>
<dbReference type="InterPro" id="IPR005174">
    <property type="entry name" value="KIB1-4_b-propeller"/>
</dbReference>
<evidence type="ECO:0000313" key="3">
    <source>
        <dbReference type="Proteomes" id="UP000653305"/>
    </source>
</evidence>
<proteinExistence type="predicted"/>
<dbReference type="PANTHER" id="PTHR44259:SF37">
    <property type="entry name" value="DUF1618 DOMAIN-CONTAINING PROTEIN"/>
    <property type="match status" value="1"/>
</dbReference>
<gene>
    <name evidence="2" type="ORF">PHJA_001401300</name>
</gene>
<keyword evidence="3" id="KW-1185">Reference proteome</keyword>
<feature type="domain" description="KIB1-4 beta-propeller" evidence="1">
    <location>
        <begin position="73"/>
        <end position="414"/>
    </location>
</feature>
<reference evidence="2" key="1">
    <citation type="submission" date="2020-07" db="EMBL/GenBank/DDBJ databases">
        <title>Ethylene signaling mediates host invasion by parasitic plants.</title>
        <authorList>
            <person name="Yoshida S."/>
        </authorList>
    </citation>
    <scope>NUCLEOTIDE SEQUENCE</scope>
    <source>
        <strain evidence="2">Okayama</strain>
    </source>
</reference>
<dbReference type="InterPro" id="IPR050942">
    <property type="entry name" value="F-box_BR-signaling"/>
</dbReference>
<protein>
    <recommendedName>
        <fullName evidence="1">KIB1-4 beta-propeller domain-containing protein</fullName>
    </recommendedName>
</protein>
<organism evidence="2 3">
    <name type="scientific">Phtheirospermum japonicum</name>
    <dbReference type="NCBI Taxonomy" id="374723"/>
    <lineage>
        <taxon>Eukaryota</taxon>
        <taxon>Viridiplantae</taxon>
        <taxon>Streptophyta</taxon>
        <taxon>Embryophyta</taxon>
        <taxon>Tracheophyta</taxon>
        <taxon>Spermatophyta</taxon>
        <taxon>Magnoliopsida</taxon>
        <taxon>eudicotyledons</taxon>
        <taxon>Gunneridae</taxon>
        <taxon>Pentapetalae</taxon>
        <taxon>asterids</taxon>
        <taxon>lamiids</taxon>
        <taxon>Lamiales</taxon>
        <taxon>Orobanchaceae</taxon>
        <taxon>Orobanchaceae incertae sedis</taxon>
        <taxon>Phtheirospermum</taxon>
    </lineage>
</organism>
<dbReference type="EMBL" id="BMAC01000282">
    <property type="protein sequence ID" value="GFP92571.1"/>
    <property type="molecule type" value="Genomic_DNA"/>
</dbReference>
<comment type="caution">
    <text evidence="2">The sequence shown here is derived from an EMBL/GenBank/DDBJ whole genome shotgun (WGS) entry which is preliminary data.</text>
</comment>
<name>A0A830CE54_9LAMI</name>
<evidence type="ECO:0000313" key="2">
    <source>
        <dbReference type="EMBL" id="GFP92571.1"/>
    </source>
</evidence>
<sequence length="447" mass="50390">MVSLVYRLKGSATTGILRFPFLSPFFYGRAWMISSAMSSSSVESEPQPKILSAPWLMLPPPVFKAGSDMKLKFYNLAEDRLESFGVKLPNDSNDAAVLVGSSHGWLAFFNQSNNHLFLSNPLSDRHLKLPPIDTLPNPEINLRDGCGTVSKVILSCSPDDDEEEECRAMMSFGPGDSLAFCLPGRSPTHWTPIGKLFFDNYPIDDDYRDDGLNYSYGRAYEDFVYCSRRKLFSCITEFVMNLELWEPSVPTELEDWDLCEPSSPRSRVCYRMSKLKFEGVKNCSWLKENKKLLQMCIHIPYLVFAEQSDQLFIVTRFINVDPYKTVGFSVLKVDYQNGLVDRLRLAGDSEEEGGSLGGLAMFIGLNHSFAVSAAAELGLKPNSIYFTDAVNTRLTHPSDVRCPYHSHGRDSGIFDYGNKTLSPLPYYKCSSHDDQALSTPMWFTPSW</sequence>
<dbReference type="OrthoDB" id="1523976at2759"/>